<dbReference type="SMART" id="SM00422">
    <property type="entry name" value="HTH_MERR"/>
    <property type="match status" value="1"/>
</dbReference>
<dbReference type="InterPro" id="IPR000551">
    <property type="entry name" value="MerR-type_HTH_dom"/>
</dbReference>
<sequence length="325" mass="34050">MHDDLLSIGALARAGGPPVSALRFYDAAGVLRPAHVDPATGYRWYTSAQVHTARLIASLRQAGLPVVDLVAVLETPHAAADVLARHRRRLEEDLTAAHAHLDAAVDILAQPGRCWVAAEDLLGAIAAVRHAVGADAAWPGLAGVLLHLDGATLRLVACDRSRVAVATVPTRQPSGPQVRVVAPLAFLDRIASAALPHDGQVVLGAHRLEILGVHGQPLEAGFPDYQQLLRWGGSVSVTIASGELVASAEAADDIVVVRLDGGRVDLAPPGAGDAFAFSRTFLLDAVRAAAAEHVALALDERYALSVAPADRPDDIGLMMPIRLLH</sequence>
<feature type="domain" description="HTH merR-type" evidence="2">
    <location>
        <begin position="5"/>
        <end position="75"/>
    </location>
</feature>
<evidence type="ECO:0000259" key="2">
    <source>
        <dbReference type="PROSITE" id="PS50937"/>
    </source>
</evidence>
<dbReference type="Pfam" id="PF13411">
    <property type="entry name" value="MerR_1"/>
    <property type="match status" value="1"/>
</dbReference>
<dbReference type="InterPro" id="IPR009061">
    <property type="entry name" value="DNA-bd_dom_put_sf"/>
</dbReference>
<dbReference type="Gene3D" id="3.10.150.10">
    <property type="entry name" value="DNA Polymerase III, subunit A, domain 2"/>
    <property type="match status" value="1"/>
</dbReference>
<dbReference type="InterPro" id="IPR046938">
    <property type="entry name" value="DNA_clamp_sf"/>
</dbReference>
<dbReference type="RefSeq" id="WP_208288085.1">
    <property type="nucleotide sequence ID" value="NZ_CP074404.1"/>
</dbReference>
<organism evidence="3 4">
    <name type="scientific">Cellulomonas fengjieae</name>
    <dbReference type="NCBI Taxonomy" id="2819978"/>
    <lineage>
        <taxon>Bacteria</taxon>
        <taxon>Bacillati</taxon>
        <taxon>Actinomycetota</taxon>
        <taxon>Actinomycetes</taxon>
        <taxon>Micrococcales</taxon>
        <taxon>Cellulomonadaceae</taxon>
        <taxon>Cellulomonas</taxon>
    </lineage>
</organism>
<dbReference type="PANTHER" id="PTHR30204">
    <property type="entry name" value="REDOX-CYCLING DRUG-SENSING TRANSCRIPTIONAL ACTIVATOR SOXR"/>
    <property type="match status" value="1"/>
</dbReference>
<gene>
    <name evidence="3" type="ORF">J4035_00015</name>
</gene>
<dbReference type="SUPFAM" id="SSF55979">
    <property type="entry name" value="DNA clamp"/>
    <property type="match status" value="1"/>
</dbReference>
<protein>
    <submittedName>
        <fullName evidence="3">MerR family transcriptional regulator</fullName>
    </submittedName>
</protein>
<dbReference type="EMBL" id="JAGFBM010000001">
    <property type="protein sequence ID" value="MBO3083012.1"/>
    <property type="molecule type" value="Genomic_DNA"/>
</dbReference>
<comment type="caution">
    <text evidence="3">The sequence shown here is derived from an EMBL/GenBank/DDBJ whole genome shotgun (WGS) entry which is preliminary data.</text>
</comment>
<proteinExistence type="predicted"/>
<dbReference type="InterPro" id="IPR047057">
    <property type="entry name" value="MerR_fam"/>
</dbReference>
<evidence type="ECO:0000313" key="4">
    <source>
        <dbReference type="Proteomes" id="UP000678317"/>
    </source>
</evidence>
<dbReference type="Proteomes" id="UP000678317">
    <property type="component" value="Unassembled WGS sequence"/>
</dbReference>
<keyword evidence="1" id="KW-0238">DNA-binding</keyword>
<dbReference type="Pfam" id="PF02767">
    <property type="entry name" value="DNA_pol3_beta_2"/>
    <property type="match status" value="1"/>
</dbReference>
<dbReference type="PROSITE" id="PS50937">
    <property type="entry name" value="HTH_MERR_2"/>
    <property type="match status" value="1"/>
</dbReference>
<evidence type="ECO:0000313" key="3">
    <source>
        <dbReference type="EMBL" id="MBO3083012.1"/>
    </source>
</evidence>
<accession>A0ABS3SBJ2</accession>
<dbReference type="PANTHER" id="PTHR30204:SF97">
    <property type="entry name" value="MERR FAMILY REGULATORY PROTEIN"/>
    <property type="match status" value="1"/>
</dbReference>
<dbReference type="SUPFAM" id="SSF46955">
    <property type="entry name" value="Putative DNA-binding domain"/>
    <property type="match status" value="1"/>
</dbReference>
<dbReference type="Gene3D" id="1.10.1660.10">
    <property type="match status" value="1"/>
</dbReference>
<dbReference type="InterPro" id="IPR022637">
    <property type="entry name" value="DNA_polIII_beta_cen"/>
</dbReference>
<reference evidence="3 4" key="1">
    <citation type="submission" date="2021-03" db="EMBL/GenBank/DDBJ databases">
        <title>novel species in genus Cellulomonas.</title>
        <authorList>
            <person name="Zhang G."/>
        </authorList>
    </citation>
    <scope>NUCLEOTIDE SEQUENCE [LARGE SCALE GENOMIC DNA]</scope>
    <source>
        <strain evidence="4">zg-ZUI188</strain>
    </source>
</reference>
<keyword evidence="4" id="KW-1185">Reference proteome</keyword>
<evidence type="ECO:0000256" key="1">
    <source>
        <dbReference type="ARBA" id="ARBA00023125"/>
    </source>
</evidence>
<name>A0ABS3SBJ2_9CELL</name>